<keyword evidence="3" id="KW-0050">Antiport</keyword>
<keyword evidence="12" id="KW-1185">Reference proteome</keyword>
<dbReference type="RefSeq" id="WP_021951823.1">
    <property type="nucleotide sequence ID" value="NZ_JACOOZ010000007.1"/>
</dbReference>
<evidence type="ECO:0000313" key="11">
    <source>
        <dbReference type="EMBL" id="MBC5668319.1"/>
    </source>
</evidence>
<dbReference type="PANTHER" id="PTHR32507:SF7">
    <property type="entry name" value="K(+)_H(+) ANTIPORTER NHAP2"/>
    <property type="match status" value="1"/>
</dbReference>
<dbReference type="PANTHER" id="PTHR32507">
    <property type="entry name" value="NA(+)/H(+) ANTIPORTER 1"/>
    <property type="match status" value="1"/>
</dbReference>
<keyword evidence="6 9" id="KW-1133">Transmembrane helix</keyword>
<dbReference type="InterPro" id="IPR038770">
    <property type="entry name" value="Na+/solute_symporter_sf"/>
</dbReference>
<dbReference type="InterPro" id="IPR036721">
    <property type="entry name" value="RCK_C_sf"/>
</dbReference>
<evidence type="ECO:0000256" key="4">
    <source>
        <dbReference type="ARBA" id="ARBA00022475"/>
    </source>
</evidence>
<feature type="transmembrane region" description="Helical" evidence="9">
    <location>
        <begin position="117"/>
        <end position="136"/>
    </location>
</feature>
<feature type="transmembrane region" description="Helical" evidence="9">
    <location>
        <begin position="28"/>
        <end position="46"/>
    </location>
</feature>
<evidence type="ECO:0000256" key="2">
    <source>
        <dbReference type="ARBA" id="ARBA00022448"/>
    </source>
</evidence>
<keyword evidence="5 9" id="KW-0812">Transmembrane</keyword>
<evidence type="ECO:0000256" key="9">
    <source>
        <dbReference type="SAM" id="Phobius"/>
    </source>
</evidence>
<dbReference type="PROSITE" id="PS51202">
    <property type="entry name" value="RCK_C"/>
    <property type="match status" value="2"/>
</dbReference>
<evidence type="ECO:0000313" key="12">
    <source>
        <dbReference type="Proteomes" id="UP000597877"/>
    </source>
</evidence>
<dbReference type="InterPro" id="IPR006153">
    <property type="entry name" value="Cation/H_exchanger_TM"/>
</dbReference>
<feature type="transmembrane region" description="Helical" evidence="9">
    <location>
        <begin position="220"/>
        <end position="251"/>
    </location>
</feature>
<accession>A0ABR7F3X0</accession>
<feature type="transmembrane region" description="Helical" evidence="9">
    <location>
        <begin position="290"/>
        <end position="317"/>
    </location>
</feature>
<dbReference type="Gene3D" id="1.20.1530.20">
    <property type="match status" value="1"/>
</dbReference>
<feature type="transmembrane region" description="Helical" evidence="9">
    <location>
        <begin position="329"/>
        <end position="349"/>
    </location>
</feature>
<dbReference type="NCBIfam" id="NF003716">
    <property type="entry name" value="PRK05326.1-3"/>
    <property type="match status" value="1"/>
</dbReference>
<feature type="transmembrane region" description="Helical" evidence="9">
    <location>
        <begin position="361"/>
        <end position="381"/>
    </location>
</feature>
<comment type="caution">
    <text evidence="11">The sequence shown here is derived from an EMBL/GenBank/DDBJ whole genome shotgun (WGS) entry which is preliminary data.</text>
</comment>
<dbReference type="Proteomes" id="UP000597877">
    <property type="component" value="Unassembled WGS sequence"/>
</dbReference>
<evidence type="ECO:0000256" key="3">
    <source>
        <dbReference type="ARBA" id="ARBA00022449"/>
    </source>
</evidence>
<feature type="transmembrane region" description="Helical" evidence="9">
    <location>
        <begin position="55"/>
        <end position="73"/>
    </location>
</feature>
<keyword evidence="7" id="KW-0406">Ion transport</keyword>
<dbReference type="EMBL" id="JACOOZ010000007">
    <property type="protein sequence ID" value="MBC5668319.1"/>
    <property type="molecule type" value="Genomic_DNA"/>
</dbReference>
<feature type="transmembrane region" description="Helical" evidence="9">
    <location>
        <begin position="183"/>
        <end position="208"/>
    </location>
</feature>
<evidence type="ECO:0000256" key="8">
    <source>
        <dbReference type="ARBA" id="ARBA00023136"/>
    </source>
</evidence>
<organism evidence="11 12">
    <name type="scientific">Eubacterium segne</name>
    <dbReference type="NCBI Taxonomy" id="2763045"/>
    <lineage>
        <taxon>Bacteria</taxon>
        <taxon>Bacillati</taxon>
        <taxon>Bacillota</taxon>
        <taxon>Clostridia</taxon>
        <taxon>Eubacteriales</taxon>
        <taxon>Eubacteriaceae</taxon>
        <taxon>Eubacterium</taxon>
    </lineage>
</organism>
<sequence>MAITLTLIAIVLFSCILADKFSGKFGMPALILFMTIGMLFGCDGFFKIQFDNYDFAEKICTVSLSFIMFYGGFNTKWKTAGNVAGRAICLSTVGVLITAGITGVFCYFVLHLSYAESFLIGAVLSSTDAASVFSILRTKKLNLKNSTAPLLEIESGSNDPVSYLLTMIGIIILNGGKLTNLPYFTFAQIVYGIAIGVIIAGLGIVILTKTSLISDGLDTIFMIALIIFSFGVSTAIDGNAFLTVYLLGIILGNSKIKNKKIMIPFFDGLTSLAQILIFFLLGLLAFPHKFVAIIIPSLFIAIFLTLIARPIAVFSILAPFKCSYRQCLLVSWAGLRGAASIVFSIMVVASGRDVPFDIFHIVFMVALFSVAIQGTLIPYVARKLNMIDDNDDVRKTFNDYQEESAITLMRMYIPKGHNWENKLVSDVNMPTNSLAIMIKRNGDTIIPNGDTKILGGDSVILSVPSYEPSGKENLEEVVIDKNHSWCDKRIQDLDLPENVLIALIKRGDESLIPDGGTYIRRNDVVVTYR</sequence>
<dbReference type="InterPro" id="IPR006037">
    <property type="entry name" value="RCK_C"/>
</dbReference>
<dbReference type="NCBIfam" id="NF003715">
    <property type="entry name" value="PRK05326.1-2"/>
    <property type="match status" value="1"/>
</dbReference>
<proteinExistence type="predicted"/>
<gene>
    <name evidence="11" type="ORF">H8S00_10020</name>
</gene>
<evidence type="ECO:0000256" key="1">
    <source>
        <dbReference type="ARBA" id="ARBA00004651"/>
    </source>
</evidence>
<keyword evidence="8 9" id="KW-0472">Membrane</keyword>
<feature type="transmembrane region" description="Helical" evidence="9">
    <location>
        <begin position="85"/>
        <end position="110"/>
    </location>
</feature>
<dbReference type="Pfam" id="PF00999">
    <property type="entry name" value="Na_H_Exchanger"/>
    <property type="match status" value="1"/>
</dbReference>
<evidence type="ECO:0000256" key="6">
    <source>
        <dbReference type="ARBA" id="ARBA00022989"/>
    </source>
</evidence>
<evidence type="ECO:0000256" key="5">
    <source>
        <dbReference type="ARBA" id="ARBA00022692"/>
    </source>
</evidence>
<name>A0ABR7F3X0_9FIRM</name>
<evidence type="ECO:0000256" key="7">
    <source>
        <dbReference type="ARBA" id="ARBA00023065"/>
    </source>
</evidence>
<dbReference type="SUPFAM" id="SSF116726">
    <property type="entry name" value="TrkA C-terminal domain-like"/>
    <property type="match status" value="2"/>
</dbReference>
<feature type="domain" description="RCK C-terminal" evidence="10">
    <location>
        <begin position="461"/>
        <end position="529"/>
    </location>
</feature>
<comment type="subcellular location">
    <subcellularLocation>
        <location evidence="1">Cell membrane</location>
        <topology evidence="1">Multi-pass membrane protein</topology>
    </subcellularLocation>
</comment>
<reference evidence="11 12" key="1">
    <citation type="submission" date="2020-08" db="EMBL/GenBank/DDBJ databases">
        <title>Genome public.</title>
        <authorList>
            <person name="Liu C."/>
            <person name="Sun Q."/>
        </authorList>
    </citation>
    <scope>NUCLEOTIDE SEQUENCE [LARGE SCALE GENOMIC DNA]</scope>
    <source>
        <strain evidence="11 12">BX4</strain>
    </source>
</reference>
<feature type="transmembrane region" description="Helical" evidence="9">
    <location>
        <begin position="263"/>
        <end position="284"/>
    </location>
</feature>
<dbReference type="Pfam" id="PF02080">
    <property type="entry name" value="TrkA_C"/>
    <property type="match status" value="2"/>
</dbReference>
<keyword evidence="4" id="KW-1003">Cell membrane</keyword>
<dbReference type="Gene3D" id="3.30.70.1450">
    <property type="entry name" value="Regulator of K+ conductance, C-terminal domain"/>
    <property type="match status" value="2"/>
</dbReference>
<protein>
    <submittedName>
        <fullName evidence="11">Potassium/proton antiporter</fullName>
    </submittedName>
</protein>
<evidence type="ECO:0000259" key="10">
    <source>
        <dbReference type="PROSITE" id="PS51202"/>
    </source>
</evidence>
<feature type="domain" description="RCK C-terminal" evidence="10">
    <location>
        <begin position="395"/>
        <end position="460"/>
    </location>
</feature>
<keyword evidence="2" id="KW-0813">Transport</keyword>